<evidence type="ECO:0000256" key="2">
    <source>
        <dbReference type="ARBA" id="ARBA00022691"/>
    </source>
</evidence>
<accession>D2QI27</accession>
<feature type="domain" description="Radical SAM core" evidence="6">
    <location>
        <begin position="1"/>
        <end position="234"/>
    </location>
</feature>
<evidence type="ECO:0000256" key="3">
    <source>
        <dbReference type="ARBA" id="ARBA00022723"/>
    </source>
</evidence>
<dbReference type="RefSeq" id="WP_012925467.1">
    <property type="nucleotide sequence ID" value="NC_013730.1"/>
</dbReference>
<dbReference type="Proteomes" id="UP000002028">
    <property type="component" value="Chromosome"/>
</dbReference>
<evidence type="ECO:0000259" key="6">
    <source>
        <dbReference type="PROSITE" id="PS51918"/>
    </source>
</evidence>
<keyword evidence="2" id="KW-0949">S-adenosyl-L-methionine</keyword>
<dbReference type="PANTHER" id="PTHR11228:SF34">
    <property type="entry name" value="TUNGSTEN-CONTAINING ALDEHYDE FERREDOXIN OXIDOREDUCTASE COFACTOR MODIFYING PROTEIN"/>
    <property type="match status" value="1"/>
</dbReference>
<dbReference type="PANTHER" id="PTHR11228">
    <property type="entry name" value="RADICAL SAM DOMAIN PROTEIN"/>
    <property type="match status" value="1"/>
</dbReference>
<evidence type="ECO:0000256" key="1">
    <source>
        <dbReference type="ARBA" id="ARBA00001966"/>
    </source>
</evidence>
<dbReference type="InterPro" id="IPR050377">
    <property type="entry name" value="Radical_SAM_PqqE_MftC-like"/>
</dbReference>
<dbReference type="SFLD" id="SFLDS00029">
    <property type="entry name" value="Radical_SAM"/>
    <property type="match status" value="1"/>
</dbReference>
<dbReference type="GO" id="GO:0046872">
    <property type="term" value="F:metal ion binding"/>
    <property type="evidence" value="ECO:0007669"/>
    <property type="project" value="UniProtKB-KW"/>
</dbReference>
<keyword evidence="3" id="KW-0479">Metal-binding</keyword>
<dbReference type="Pfam" id="PF04055">
    <property type="entry name" value="Radical_SAM"/>
    <property type="match status" value="1"/>
</dbReference>
<dbReference type="SUPFAM" id="SSF102114">
    <property type="entry name" value="Radical SAM enzymes"/>
    <property type="match status" value="1"/>
</dbReference>
<dbReference type="InterPro" id="IPR013785">
    <property type="entry name" value="Aldolase_TIM"/>
</dbReference>
<dbReference type="KEGG" id="sli:Slin_0858"/>
<dbReference type="InterPro" id="IPR007197">
    <property type="entry name" value="rSAM"/>
</dbReference>
<dbReference type="STRING" id="504472.Slin_0858"/>
<dbReference type="SFLD" id="SFLDG01067">
    <property type="entry name" value="SPASM/twitch_domain_containing"/>
    <property type="match status" value="1"/>
</dbReference>
<gene>
    <name evidence="7" type="ordered locus">Slin_0858</name>
</gene>
<keyword evidence="5" id="KW-0411">Iron-sulfur</keyword>
<keyword evidence="8" id="KW-1185">Reference proteome</keyword>
<dbReference type="CDD" id="cd01335">
    <property type="entry name" value="Radical_SAM"/>
    <property type="match status" value="1"/>
</dbReference>
<dbReference type="PROSITE" id="PS51918">
    <property type="entry name" value="RADICAL_SAM"/>
    <property type="match status" value="1"/>
</dbReference>
<name>D2QI27_SPILD</name>
<sequence>MIKTLCFLATYQCNAKCDFCECRPTVKDRIELSEMIRLIDEAYALGTVYVVVFSGGEPTLLKDDLLKAIQHATSKGLLTRVVTNGWWGGKRIEQGRAYLDKLIQAGLSEINISVDDLHQEWIDIEHVKNAFLACYERRFRCLIAHKQTRQSKITKSYLEAYFGVDLVDYDASRQYSEDEQARLISTSVVVPVGPVNAGKEADYEPENLLSLDWTRSCGSVLRDIIIGAKGNFLPCCGFVTKNTPELTREDLRQSTLLDAIDNANRDLMLNWIALEGPAAMAKFAQSKNPSIHLESSYTSICHICNEVLTRNDIRQAIADNLEEIKQRVAYQRVFLEKARTDQEVVKAFL</sequence>
<dbReference type="GO" id="GO:0051536">
    <property type="term" value="F:iron-sulfur cluster binding"/>
    <property type="evidence" value="ECO:0007669"/>
    <property type="project" value="UniProtKB-KW"/>
</dbReference>
<dbReference type="AlphaFoldDB" id="D2QI27"/>
<protein>
    <submittedName>
        <fullName evidence="7">Radical SAM domain protein</fullName>
    </submittedName>
</protein>
<dbReference type="GO" id="GO:0003824">
    <property type="term" value="F:catalytic activity"/>
    <property type="evidence" value="ECO:0007669"/>
    <property type="project" value="InterPro"/>
</dbReference>
<dbReference type="eggNOG" id="COG0535">
    <property type="taxonomic scope" value="Bacteria"/>
</dbReference>
<dbReference type="InterPro" id="IPR058240">
    <property type="entry name" value="rSAM_sf"/>
</dbReference>
<keyword evidence="4" id="KW-0408">Iron</keyword>
<evidence type="ECO:0000313" key="7">
    <source>
        <dbReference type="EMBL" id="ADB36915.1"/>
    </source>
</evidence>
<evidence type="ECO:0000256" key="4">
    <source>
        <dbReference type="ARBA" id="ARBA00023004"/>
    </source>
</evidence>
<organism evidence="7 8">
    <name type="scientific">Spirosoma linguale (strain ATCC 33905 / DSM 74 / LMG 10896 / Claus 1)</name>
    <dbReference type="NCBI Taxonomy" id="504472"/>
    <lineage>
        <taxon>Bacteria</taxon>
        <taxon>Pseudomonadati</taxon>
        <taxon>Bacteroidota</taxon>
        <taxon>Cytophagia</taxon>
        <taxon>Cytophagales</taxon>
        <taxon>Cytophagaceae</taxon>
        <taxon>Spirosoma</taxon>
    </lineage>
</organism>
<dbReference type="HOGENOM" id="CLU_067258_0_0_10"/>
<dbReference type="Gene3D" id="3.20.20.70">
    <property type="entry name" value="Aldolase class I"/>
    <property type="match status" value="1"/>
</dbReference>
<dbReference type="EMBL" id="CP001769">
    <property type="protein sequence ID" value="ADB36915.1"/>
    <property type="molecule type" value="Genomic_DNA"/>
</dbReference>
<evidence type="ECO:0000313" key="8">
    <source>
        <dbReference type="Proteomes" id="UP000002028"/>
    </source>
</evidence>
<evidence type="ECO:0000256" key="5">
    <source>
        <dbReference type="ARBA" id="ARBA00023014"/>
    </source>
</evidence>
<proteinExistence type="predicted"/>
<comment type="cofactor">
    <cofactor evidence="1">
        <name>[4Fe-4S] cluster</name>
        <dbReference type="ChEBI" id="CHEBI:49883"/>
    </cofactor>
</comment>
<reference evidence="7 8" key="1">
    <citation type="journal article" date="2010" name="Stand. Genomic Sci.">
        <title>Complete genome sequence of Spirosoma linguale type strain (1).</title>
        <authorList>
            <person name="Lail K."/>
            <person name="Sikorski J."/>
            <person name="Saunders E."/>
            <person name="Lapidus A."/>
            <person name="Glavina Del Rio T."/>
            <person name="Copeland A."/>
            <person name="Tice H."/>
            <person name="Cheng J.-F."/>
            <person name="Lucas S."/>
            <person name="Nolan M."/>
            <person name="Bruce D."/>
            <person name="Goodwin L."/>
            <person name="Pitluck S."/>
            <person name="Ivanova N."/>
            <person name="Mavromatis K."/>
            <person name="Ovchinnikova G."/>
            <person name="Pati A."/>
            <person name="Chen A."/>
            <person name="Palaniappan K."/>
            <person name="Land M."/>
            <person name="Hauser L."/>
            <person name="Chang Y.-J."/>
            <person name="Jeffries C.D."/>
            <person name="Chain P."/>
            <person name="Brettin T."/>
            <person name="Detter J.C."/>
            <person name="Schuetze A."/>
            <person name="Rohde M."/>
            <person name="Tindall B.J."/>
            <person name="Goeker M."/>
            <person name="Bristow J."/>
            <person name="Eisen J.A."/>
            <person name="Markowitz V."/>
            <person name="Hugenholtz P."/>
            <person name="Kyrpides N.C."/>
            <person name="Klenk H.-P."/>
            <person name="Chen F."/>
        </authorList>
    </citation>
    <scope>NUCLEOTIDE SEQUENCE [LARGE SCALE GENOMIC DNA]</scope>
    <source>
        <strain evidence="8">ATCC 33905 / DSM 74 / LMG 10896 / Claus 1</strain>
    </source>
</reference>